<dbReference type="Gene3D" id="1.20.1090.10">
    <property type="entry name" value="Dehydroquinate synthase-like - alpha domain"/>
    <property type="match status" value="1"/>
</dbReference>
<organism evidence="4">
    <name type="scientific">marine metagenome</name>
    <dbReference type="NCBI Taxonomy" id="408172"/>
    <lineage>
        <taxon>unclassified sequences</taxon>
        <taxon>metagenomes</taxon>
        <taxon>ecological metagenomes</taxon>
    </lineage>
</organism>
<dbReference type="CDD" id="cd08184">
    <property type="entry name" value="Fe-ADH_KdnB-like"/>
    <property type="match status" value="1"/>
</dbReference>
<evidence type="ECO:0000259" key="3">
    <source>
        <dbReference type="Pfam" id="PF25137"/>
    </source>
</evidence>
<dbReference type="GO" id="GO:0046872">
    <property type="term" value="F:metal ion binding"/>
    <property type="evidence" value="ECO:0007669"/>
    <property type="project" value="InterPro"/>
</dbReference>
<keyword evidence="1" id="KW-0560">Oxidoreductase</keyword>
<proteinExistence type="predicted"/>
<evidence type="ECO:0000256" key="1">
    <source>
        <dbReference type="ARBA" id="ARBA00023002"/>
    </source>
</evidence>
<dbReference type="GO" id="GO:0004022">
    <property type="term" value="F:alcohol dehydrogenase (NAD+) activity"/>
    <property type="evidence" value="ECO:0007669"/>
    <property type="project" value="TreeGrafter"/>
</dbReference>
<dbReference type="EMBL" id="UINC01003458">
    <property type="protein sequence ID" value="SVA06494.1"/>
    <property type="molecule type" value="Genomic_DNA"/>
</dbReference>
<sequence>MNKVLDTGVNNVRNVSRYIFGQNCLAKLAEILSTHCTGPTGHTVYFVDSYFRENGSLIDRLPIEESDQVVFVSTVDEPTTDLIDTMCAQILSERSTMPRAIVGVGGGITLDTAKAISNLIGNGGRAEDYQGWDLLSKPGVYKVGIPTISGTGAEATRTCVMTNPRTGAKLGMNSDFTVFDQLLLDPDLSATVPRDQYFYTGMDAYIHCFEALRGSHRNVIGDAMSIQALDLCRQVFKSDQMMSDVNRANLMVASYLGGCAIATSYVGVVHPFSAGLSVVLGLHHGIANCIALMALSEFYKEEHDQLHAFADQQEIDVPKDICANLSEDAFENLYKATIVHEKPLTNALGADFHNILTREKVKQIFSRM</sequence>
<evidence type="ECO:0000259" key="2">
    <source>
        <dbReference type="Pfam" id="PF00465"/>
    </source>
</evidence>
<dbReference type="Pfam" id="PF00465">
    <property type="entry name" value="Fe-ADH"/>
    <property type="match status" value="1"/>
</dbReference>
<gene>
    <name evidence="4" type="ORF">METZ01_LOCUS59348</name>
</gene>
<evidence type="ECO:0000313" key="4">
    <source>
        <dbReference type="EMBL" id="SVA06494.1"/>
    </source>
</evidence>
<dbReference type="InterPro" id="IPR056798">
    <property type="entry name" value="ADH_Fe_C"/>
</dbReference>
<dbReference type="Gene3D" id="3.40.50.1970">
    <property type="match status" value="1"/>
</dbReference>
<accession>A0A381SSV9</accession>
<dbReference type="InterPro" id="IPR001670">
    <property type="entry name" value="ADH_Fe/GldA"/>
</dbReference>
<reference evidence="4" key="1">
    <citation type="submission" date="2018-05" db="EMBL/GenBank/DDBJ databases">
        <authorList>
            <person name="Lanie J.A."/>
            <person name="Ng W.-L."/>
            <person name="Kazmierczak K.M."/>
            <person name="Andrzejewski T.M."/>
            <person name="Davidsen T.M."/>
            <person name="Wayne K.J."/>
            <person name="Tettelin H."/>
            <person name="Glass J.I."/>
            <person name="Rusch D."/>
            <person name="Podicherti R."/>
            <person name="Tsui H.-C.T."/>
            <person name="Winkler M.E."/>
        </authorList>
    </citation>
    <scope>NUCLEOTIDE SEQUENCE</scope>
</reference>
<dbReference type="Pfam" id="PF25137">
    <property type="entry name" value="ADH_Fe_C"/>
    <property type="match status" value="1"/>
</dbReference>
<name>A0A381SSV9_9ZZZZ</name>
<dbReference type="AlphaFoldDB" id="A0A381SSV9"/>
<dbReference type="PANTHER" id="PTHR11496">
    <property type="entry name" value="ALCOHOL DEHYDROGENASE"/>
    <property type="match status" value="1"/>
</dbReference>
<feature type="domain" description="Alcohol dehydrogenase iron-type/glycerol dehydrogenase GldA" evidence="2">
    <location>
        <begin position="16"/>
        <end position="186"/>
    </location>
</feature>
<feature type="domain" description="Fe-containing alcohol dehydrogenase-like C-terminal" evidence="3">
    <location>
        <begin position="199"/>
        <end position="304"/>
    </location>
</feature>
<protein>
    <submittedName>
        <fullName evidence="4">Uncharacterized protein</fullName>
    </submittedName>
</protein>
<dbReference type="SUPFAM" id="SSF56796">
    <property type="entry name" value="Dehydroquinate synthase-like"/>
    <property type="match status" value="1"/>
</dbReference>
<dbReference type="PANTHER" id="PTHR11496:SF104">
    <property type="entry name" value="3-DEOXY-ALPHA-D-MANNO-OCTULOSONATE 8-OXIDASE"/>
    <property type="match status" value="1"/>
</dbReference>
<dbReference type="InterPro" id="IPR039697">
    <property type="entry name" value="Alcohol_dehydrogenase_Fe"/>
</dbReference>